<keyword evidence="1" id="KW-0479">Metal-binding</keyword>
<dbReference type="PROSITE" id="PS00518">
    <property type="entry name" value="ZF_RING_1"/>
    <property type="match status" value="1"/>
</dbReference>
<evidence type="ECO:0000256" key="6">
    <source>
        <dbReference type="SAM" id="MobiDB-lite"/>
    </source>
</evidence>
<keyword evidence="10" id="KW-1185">Reference proteome</keyword>
<feature type="compositionally biased region" description="Low complexity" evidence="6">
    <location>
        <begin position="347"/>
        <end position="365"/>
    </location>
</feature>
<dbReference type="InterPro" id="IPR037922">
    <property type="entry name" value="MSL2"/>
</dbReference>
<keyword evidence="5" id="KW-0158">Chromosome</keyword>
<dbReference type="GO" id="GO:0008270">
    <property type="term" value="F:zinc ion binding"/>
    <property type="evidence" value="ECO:0007669"/>
    <property type="project" value="UniProtKB-KW"/>
</dbReference>
<dbReference type="Pfam" id="PF16682">
    <property type="entry name" value="MSL2-CXC"/>
    <property type="match status" value="1"/>
</dbReference>
<dbReference type="Pfam" id="PF16685">
    <property type="entry name" value="zf-RING_10"/>
    <property type="match status" value="1"/>
</dbReference>
<dbReference type="EnsemblMetazoa" id="G15474.3">
    <property type="protein sequence ID" value="G15474.3:cds"/>
    <property type="gene ID" value="G15474"/>
</dbReference>
<dbReference type="EnsemblMetazoa" id="G15474.4">
    <property type="protein sequence ID" value="G15474.4:cds"/>
    <property type="gene ID" value="G15474"/>
</dbReference>
<keyword evidence="2 4" id="KW-0863">Zinc-finger</keyword>
<evidence type="ECO:0000256" key="1">
    <source>
        <dbReference type="ARBA" id="ARBA00022723"/>
    </source>
</evidence>
<keyword evidence="5" id="KW-0539">Nucleus</keyword>
<dbReference type="OrthoDB" id="10012174at2759"/>
<dbReference type="PANTHER" id="PTHR16048">
    <property type="entry name" value="MSL2-RELATED"/>
    <property type="match status" value="1"/>
</dbReference>
<sequence>MNPLSIYVATCRYVMSARYADKDTWVDLYRYLPYLRQSLGCYVCRNLALNPHSASHKNCQHFVCKDCIGGKMKLKPQCSWCKRYDGFVENKQLRIVILGFKRICHVIHSSPIMEVLRVNSLDGENDNLVRIIEDGVKFEDNISMSSPIPLPPVLTPSQPSKEKSTDLPKVELVQPLPSTSEIVTEQEDNLSPPILEKSQEIDKELEINVDVETHELSPTTSEELIDVCKLPSPSEQDNSSLKRKREPVLSFEAFQNTKLLEHRLLAVNCIGPKGGNLRISSTPMVEVSVKKSKHSNNPNEVKICKCGRGGTNSRLTCLGQRCPCYIKKLPCINCKCRGCRNPRKATSSNSELLSNSSNFSNSSSSIDTQVSPNENICVV</sequence>
<dbReference type="InterPro" id="IPR013083">
    <property type="entry name" value="Znf_RING/FYVE/PHD"/>
</dbReference>
<keyword evidence="3" id="KW-0862">Zinc</keyword>
<feature type="compositionally biased region" description="Polar residues" evidence="6">
    <location>
        <begin position="366"/>
        <end position="379"/>
    </location>
</feature>
<dbReference type="PROSITE" id="PS52051">
    <property type="entry name" value="CXC_MSL2"/>
    <property type="match status" value="1"/>
</dbReference>
<dbReference type="SUPFAM" id="SSF57850">
    <property type="entry name" value="RING/U-box"/>
    <property type="match status" value="1"/>
</dbReference>
<feature type="region of interest" description="Disordered" evidence="6">
    <location>
        <begin position="345"/>
        <end position="379"/>
    </location>
</feature>
<dbReference type="PROSITE" id="PS50089">
    <property type="entry name" value="ZF_RING_2"/>
    <property type="match status" value="1"/>
</dbReference>
<dbReference type="InterPro" id="IPR032049">
    <property type="entry name" value="Msl2-CXC"/>
</dbReference>
<dbReference type="InterPro" id="IPR017907">
    <property type="entry name" value="Znf_RING_CS"/>
</dbReference>
<feature type="region of interest" description="Disordered" evidence="6">
    <location>
        <begin position="147"/>
        <end position="167"/>
    </location>
</feature>
<dbReference type="EnsemblMetazoa" id="G15474.5">
    <property type="protein sequence ID" value="G15474.5:cds"/>
    <property type="gene ID" value="G15474"/>
</dbReference>
<feature type="domain" description="RING-type" evidence="7">
    <location>
        <begin position="41"/>
        <end position="82"/>
    </location>
</feature>
<name>A0A8W8IR47_MAGGI</name>
<dbReference type="PANTHER" id="PTHR16048:SF3">
    <property type="entry name" value="E3 UBIQUITIN-PROTEIN LIGASE MSL2"/>
    <property type="match status" value="1"/>
</dbReference>
<dbReference type="SMART" id="SM01114">
    <property type="entry name" value="CXC"/>
    <property type="match status" value="1"/>
</dbReference>
<dbReference type="InterPro" id="IPR032043">
    <property type="entry name" value="Msl2_Znf-RING"/>
</dbReference>
<dbReference type="CDD" id="cd13122">
    <property type="entry name" value="MSL2_CXC"/>
    <property type="match status" value="1"/>
</dbReference>
<dbReference type="InterPro" id="IPR033467">
    <property type="entry name" value="Tesmin/TSO1-like_CXC"/>
</dbReference>
<evidence type="ECO:0008006" key="11">
    <source>
        <dbReference type="Google" id="ProtNLM"/>
    </source>
</evidence>
<dbReference type="AlphaFoldDB" id="A0A8W8IR47"/>
<evidence type="ECO:0000313" key="9">
    <source>
        <dbReference type="EnsemblMetazoa" id="G15474.3:cds"/>
    </source>
</evidence>
<evidence type="ECO:0000256" key="2">
    <source>
        <dbReference type="ARBA" id="ARBA00022771"/>
    </source>
</evidence>
<evidence type="ECO:0000313" key="10">
    <source>
        <dbReference type="Proteomes" id="UP000005408"/>
    </source>
</evidence>
<evidence type="ECO:0000256" key="5">
    <source>
        <dbReference type="PROSITE-ProRule" id="PRU01396"/>
    </source>
</evidence>
<comment type="similarity">
    <text evidence="5">Belongs to the MSL2 family.</text>
</comment>
<evidence type="ECO:0000259" key="7">
    <source>
        <dbReference type="PROSITE" id="PS50089"/>
    </source>
</evidence>
<dbReference type="Proteomes" id="UP000005408">
    <property type="component" value="Unassembled WGS sequence"/>
</dbReference>
<reference evidence="9" key="1">
    <citation type="submission" date="2022-08" db="UniProtKB">
        <authorList>
            <consortium name="EnsemblMetazoa"/>
        </authorList>
    </citation>
    <scope>IDENTIFICATION</scope>
    <source>
        <strain evidence="9">05x7-T-G4-1.051#20</strain>
    </source>
</reference>
<dbReference type="GO" id="GO:0061630">
    <property type="term" value="F:ubiquitin protein ligase activity"/>
    <property type="evidence" value="ECO:0007669"/>
    <property type="project" value="InterPro"/>
</dbReference>
<organism evidence="9 10">
    <name type="scientific">Magallana gigas</name>
    <name type="common">Pacific oyster</name>
    <name type="synonym">Crassostrea gigas</name>
    <dbReference type="NCBI Taxonomy" id="29159"/>
    <lineage>
        <taxon>Eukaryota</taxon>
        <taxon>Metazoa</taxon>
        <taxon>Spiralia</taxon>
        <taxon>Lophotrochozoa</taxon>
        <taxon>Mollusca</taxon>
        <taxon>Bivalvia</taxon>
        <taxon>Autobranchia</taxon>
        <taxon>Pteriomorphia</taxon>
        <taxon>Ostreida</taxon>
        <taxon>Ostreoidea</taxon>
        <taxon>Ostreidae</taxon>
        <taxon>Magallana</taxon>
    </lineage>
</organism>
<evidence type="ECO:0000256" key="3">
    <source>
        <dbReference type="ARBA" id="ARBA00022833"/>
    </source>
</evidence>
<feature type="domain" description="CXC MSL2-type" evidence="8">
    <location>
        <begin position="299"/>
        <end position="349"/>
    </location>
</feature>
<proteinExistence type="inferred from homology"/>
<dbReference type="InterPro" id="IPR001841">
    <property type="entry name" value="Znf_RING"/>
</dbReference>
<dbReference type="Gene3D" id="3.30.40.10">
    <property type="entry name" value="Zinc/RING finger domain, C3HC4 (zinc finger)"/>
    <property type="match status" value="1"/>
</dbReference>
<dbReference type="GO" id="GO:0072487">
    <property type="term" value="C:MSL complex"/>
    <property type="evidence" value="ECO:0007669"/>
    <property type="project" value="UniProtKB-UniRule"/>
</dbReference>
<accession>A0A8W8IR47</accession>
<dbReference type="GO" id="GO:0016567">
    <property type="term" value="P:protein ubiquitination"/>
    <property type="evidence" value="ECO:0007669"/>
    <property type="project" value="TreeGrafter"/>
</dbReference>
<evidence type="ECO:0000259" key="8">
    <source>
        <dbReference type="PROSITE" id="PS52051"/>
    </source>
</evidence>
<dbReference type="OMA" id="QEGMAIN"/>
<evidence type="ECO:0000256" key="4">
    <source>
        <dbReference type="PROSITE-ProRule" id="PRU00175"/>
    </source>
</evidence>
<protein>
    <recommendedName>
        <fullName evidence="11">Male-specific lethal 2-like protein</fullName>
    </recommendedName>
</protein>